<dbReference type="RefSeq" id="WP_130751225.1">
    <property type="nucleotide sequence ID" value="NZ_SIPC01000009.1"/>
</dbReference>
<organism evidence="1 2">
    <name type="scientific">Rhizobium leguminosarum</name>
    <dbReference type="NCBI Taxonomy" id="384"/>
    <lineage>
        <taxon>Bacteria</taxon>
        <taxon>Pseudomonadati</taxon>
        <taxon>Pseudomonadota</taxon>
        <taxon>Alphaproteobacteria</taxon>
        <taxon>Hyphomicrobiales</taxon>
        <taxon>Rhizobiaceae</taxon>
        <taxon>Rhizobium/Agrobacterium group</taxon>
        <taxon>Rhizobium</taxon>
    </lineage>
</organism>
<evidence type="ECO:0000313" key="1">
    <source>
        <dbReference type="EMBL" id="TAX64398.1"/>
    </source>
</evidence>
<sequence length="116" mass="12227">MILLSFRPLVKAAPKPLSRVSPSKGGRCGWSALQALYRRLYRTDCAKAGGSETAIGSEGLNAKACHLKRASSGNVAVKVVLKTVRAFLRLAGTSDARKAMDMADALEKLLGAGARV</sequence>
<dbReference type="AlphaFoldDB" id="A0A4Q8XNQ0"/>
<evidence type="ECO:0000313" key="2">
    <source>
        <dbReference type="Proteomes" id="UP000293652"/>
    </source>
</evidence>
<proteinExistence type="predicted"/>
<reference evidence="1 2" key="1">
    <citation type="submission" date="2019-02" db="EMBL/GenBank/DDBJ databases">
        <title>The genomic architecture of introgression among sibling species of bacteria.</title>
        <authorList>
            <person name="Cavassim M.I.A."/>
            <person name="Moeskjaer S."/>
            <person name="Moslemi C."/>
            <person name="Fields B."/>
            <person name="Bachmann A."/>
            <person name="Vilhjalmsson B."/>
            <person name="Schierup M.H."/>
            <person name="Young J.P.W."/>
            <person name="Andersen S.U."/>
        </authorList>
    </citation>
    <scope>NUCLEOTIDE SEQUENCE [LARGE SCALE GENOMIC DNA]</scope>
    <source>
        <strain evidence="1 2">SM145A</strain>
    </source>
</reference>
<protein>
    <submittedName>
        <fullName evidence="1">Uncharacterized protein</fullName>
    </submittedName>
</protein>
<dbReference type="Proteomes" id="UP000293652">
    <property type="component" value="Unassembled WGS sequence"/>
</dbReference>
<accession>A0A4Q8XNQ0</accession>
<name>A0A4Q8XNQ0_RHILE</name>
<dbReference type="EMBL" id="SIPC01000009">
    <property type="protein sequence ID" value="TAX64398.1"/>
    <property type="molecule type" value="Genomic_DNA"/>
</dbReference>
<comment type="caution">
    <text evidence="1">The sequence shown here is derived from an EMBL/GenBank/DDBJ whole genome shotgun (WGS) entry which is preliminary data.</text>
</comment>
<gene>
    <name evidence="1" type="ORF">ELI03_34650</name>
</gene>